<accession>A0A8J3R0U6</accession>
<keyword evidence="1" id="KW-0472">Membrane</keyword>
<dbReference type="Proteomes" id="UP000642748">
    <property type="component" value="Unassembled WGS sequence"/>
</dbReference>
<evidence type="ECO:0000313" key="3">
    <source>
        <dbReference type="Proteomes" id="UP000642748"/>
    </source>
</evidence>
<name>A0A8J3R0U6_9ACTN</name>
<keyword evidence="1" id="KW-0812">Transmembrane</keyword>
<sequence>MRVVQDSETTVVPGTSGRPGGFSLTRGWAVFLVVVGVWNWIIWPRFAVAIWDDPRAWSAGTVGHGSPTAFLWVHAVLIVVSVAFGTTLGVLGIRALLRLWRSRSS</sequence>
<organism evidence="2 3">
    <name type="scientific">Rugosimonospora africana</name>
    <dbReference type="NCBI Taxonomy" id="556532"/>
    <lineage>
        <taxon>Bacteria</taxon>
        <taxon>Bacillati</taxon>
        <taxon>Actinomycetota</taxon>
        <taxon>Actinomycetes</taxon>
        <taxon>Micromonosporales</taxon>
        <taxon>Micromonosporaceae</taxon>
        <taxon>Rugosimonospora</taxon>
    </lineage>
</organism>
<dbReference type="Pfam" id="PF26606">
    <property type="entry name" value="SCO4848"/>
    <property type="match status" value="1"/>
</dbReference>
<keyword evidence="3" id="KW-1185">Reference proteome</keyword>
<comment type="caution">
    <text evidence="2">The sequence shown here is derived from an EMBL/GenBank/DDBJ whole genome shotgun (WGS) entry which is preliminary data.</text>
</comment>
<dbReference type="EMBL" id="BONZ01000089">
    <property type="protein sequence ID" value="GIH20131.1"/>
    <property type="molecule type" value="Genomic_DNA"/>
</dbReference>
<proteinExistence type="predicted"/>
<feature type="transmembrane region" description="Helical" evidence="1">
    <location>
        <begin position="71"/>
        <end position="97"/>
    </location>
</feature>
<evidence type="ECO:0000256" key="1">
    <source>
        <dbReference type="SAM" id="Phobius"/>
    </source>
</evidence>
<keyword evidence="1" id="KW-1133">Transmembrane helix</keyword>
<gene>
    <name evidence="2" type="ORF">Raf01_83030</name>
</gene>
<protein>
    <submittedName>
        <fullName evidence="2">Uncharacterized protein</fullName>
    </submittedName>
</protein>
<dbReference type="InterPro" id="IPR058061">
    <property type="entry name" value="SCO4848-like"/>
</dbReference>
<feature type="transmembrane region" description="Helical" evidence="1">
    <location>
        <begin position="28"/>
        <end position="51"/>
    </location>
</feature>
<evidence type="ECO:0000313" key="2">
    <source>
        <dbReference type="EMBL" id="GIH20131.1"/>
    </source>
</evidence>
<dbReference type="NCBIfam" id="NF046117">
    <property type="entry name" value="SCO4848_fam"/>
    <property type="match status" value="1"/>
</dbReference>
<reference evidence="2" key="1">
    <citation type="submission" date="2021-01" db="EMBL/GenBank/DDBJ databases">
        <title>Whole genome shotgun sequence of Rugosimonospora africana NBRC 104875.</title>
        <authorList>
            <person name="Komaki H."/>
            <person name="Tamura T."/>
        </authorList>
    </citation>
    <scope>NUCLEOTIDE SEQUENCE</scope>
    <source>
        <strain evidence="2">NBRC 104875</strain>
    </source>
</reference>
<dbReference type="AlphaFoldDB" id="A0A8J3R0U6"/>